<feature type="compositionally biased region" description="Polar residues" evidence="3">
    <location>
        <begin position="137"/>
        <end position="148"/>
    </location>
</feature>
<evidence type="ECO:0000313" key="6">
    <source>
        <dbReference type="Proteomes" id="UP000428333"/>
    </source>
</evidence>
<dbReference type="OrthoDB" id="1917273at2759"/>
<feature type="region of interest" description="Disordered" evidence="3">
    <location>
        <begin position="137"/>
        <end position="186"/>
    </location>
</feature>
<sequence length="1090" mass="122040">MILFFRFTVSGVFFSLYICFFDCASSPHEMSEQARPTHWPNFNPSQEKLATSFFWWSPGTTVVTEIHLSNHLFPPAEFSPMNGSSYCMFGLFLWHFKWPDGLNRELWLRGELGGGVFGNWVFSVDDRKQINVNASRSSATLTKTSENGELSIEQPRTDGEEKEHFTGSIDSINEQEGEGEEEEEEEKEEVKLISGIINPAQSTDFEDDILPEFEDLLSGEIDFPIVNDKYNTEKDPTEEKNKVYDTEMANNASELERLRSLVMELEEREVKLEGELLEYYGLKEQESDVTELQRQLKIKTVEIDMLNITIKSLQAERKKLQEEISNGAVARKELEAARNKIKELQRQIQLEANQTKGQLLLLKQQVSGLQAKEKEAFRKDSEVEKQLKALKELEVEVVELKRKNKELQHEKRELSVKLGAAEARIRTLSEMTETEMVARVREDVNNLRQKNEDLLKQVEGLQMNRFSEVEELVYLRWVNACLRFELRNYQTPSGKTSARDLSKSLSPRSQEKAKQLMLEYAGSERGQGGDTDLESNFSHPSSPGSEDFDNVSIDSSTSRYSSISKKPGLMQKLKKWGGRSKDDSSTLLSSARSFGGSSPSRASISHRPRGPLEALMLRNAGDAVAITTFGEAPDSPETPKVSSDNSLNTVASSFQLMSKSVAGVLDEKYPAYKDRHNLALEREKQIKEKAEQARAVRFGESSKLSSSGFESRASKADNKPISLPPKLSQLKEKAVVVSVFPIEKRAPRVPRPPPKFAEAGANSNPVSGVPAGVPPPPPGGPPPPPPGGPPRPPPPPGSLPRGGASGNKVHRAPELVEFYQSLMKRESKKDTSSLVSSTSGAVDARSNMIGEIENRSSFLLAVKADVETQGDFVQSLATEVRAATFTNINDLVTFVNWLDEELSFLVDERAVLKHFDWPEGKADALREAAFEYQDLAKLEQQVASFDDDPKLPCEAALKKMYKLLEKYVILFSCMVEQSVYALLRTRDMAISRYREFGIPVDWLLDSGIVGKIKLSSVQLARKYMKRVASELDALGGAEKEPNREFLLLQGVRFAFRVHQFAGGFDAESMKAFEDLRGRVSAQTGENKLEA</sequence>
<name>A0A6A4L0M9_9ERIC</name>
<evidence type="ECO:0000256" key="3">
    <source>
        <dbReference type="SAM" id="MobiDB-lite"/>
    </source>
</evidence>
<feature type="coiled-coil region" evidence="2">
    <location>
        <begin position="383"/>
        <end position="464"/>
    </location>
</feature>
<keyword evidence="4" id="KW-0732">Signal</keyword>
<feature type="compositionally biased region" description="Low complexity" evidence="3">
    <location>
        <begin position="698"/>
        <end position="711"/>
    </location>
</feature>
<dbReference type="PANTHER" id="PTHR31342">
    <property type="entry name" value="PROTEIN CHUP1, CHLOROPLASTIC"/>
    <property type="match status" value="1"/>
</dbReference>
<feature type="compositionally biased region" description="Basic and acidic residues" evidence="3">
    <location>
        <begin position="155"/>
        <end position="165"/>
    </location>
</feature>
<proteinExistence type="predicted"/>
<dbReference type="PANTHER" id="PTHR31342:SF7">
    <property type="entry name" value="PROTEIN CHUP1, CHLOROPLASTIC"/>
    <property type="match status" value="1"/>
</dbReference>
<feature type="signal peptide" evidence="4">
    <location>
        <begin position="1"/>
        <end position="23"/>
    </location>
</feature>
<evidence type="ECO:0000313" key="5">
    <source>
        <dbReference type="EMBL" id="KAE9451062.1"/>
    </source>
</evidence>
<feature type="coiled-coil region" evidence="2">
    <location>
        <begin position="248"/>
        <end position="354"/>
    </location>
</feature>
<feature type="compositionally biased region" description="Low complexity" evidence="3">
    <location>
        <begin position="589"/>
        <end position="603"/>
    </location>
</feature>
<dbReference type="Proteomes" id="UP000428333">
    <property type="component" value="Linkage Group LG10"/>
</dbReference>
<feature type="compositionally biased region" description="Low complexity" evidence="3">
    <location>
        <begin position="552"/>
        <end position="564"/>
    </location>
</feature>
<feature type="region of interest" description="Disordered" evidence="3">
    <location>
        <begin position="746"/>
        <end position="808"/>
    </location>
</feature>
<evidence type="ECO:0008006" key="7">
    <source>
        <dbReference type="Google" id="ProtNLM"/>
    </source>
</evidence>
<comment type="caution">
    <text evidence="5">The sequence shown here is derived from an EMBL/GenBank/DDBJ whole genome shotgun (WGS) entry which is preliminary data.</text>
</comment>
<feature type="region of interest" description="Disordered" evidence="3">
    <location>
        <begin position="691"/>
        <end position="725"/>
    </location>
</feature>
<feature type="compositionally biased region" description="Pro residues" evidence="3">
    <location>
        <begin position="772"/>
        <end position="798"/>
    </location>
</feature>
<feature type="non-terminal residue" evidence="5">
    <location>
        <position position="1"/>
    </location>
</feature>
<keyword evidence="1 2" id="KW-0175">Coiled coil</keyword>
<reference evidence="5 6" key="1">
    <citation type="journal article" date="2019" name="Genome Biol. Evol.">
        <title>The Rhododendron genome and chromosomal organization provide insight into shared whole-genome duplications across the heath family (Ericaceae).</title>
        <authorList>
            <person name="Soza V.L."/>
            <person name="Lindsley D."/>
            <person name="Waalkes A."/>
            <person name="Ramage E."/>
            <person name="Patwardhan R.P."/>
            <person name="Burton J.N."/>
            <person name="Adey A."/>
            <person name="Kumar A."/>
            <person name="Qiu R."/>
            <person name="Shendure J."/>
            <person name="Hall B."/>
        </authorList>
    </citation>
    <scope>NUCLEOTIDE SEQUENCE [LARGE SCALE GENOMIC DNA]</scope>
    <source>
        <strain evidence="5">RSF 1966-606</strain>
    </source>
</reference>
<evidence type="ECO:0000256" key="2">
    <source>
        <dbReference type="SAM" id="Coils"/>
    </source>
</evidence>
<evidence type="ECO:0000256" key="4">
    <source>
        <dbReference type="SAM" id="SignalP"/>
    </source>
</evidence>
<organism evidence="5 6">
    <name type="scientific">Rhododendron williamsianum</name>
    <dbReference type="NCBI Taxonomy" id="262921"/>
    <lineage>
        <taxon>Eukaryota</taxon>
        <taxon>Viridiplantae</taxon>
        <taxon>Streptophyta</taxon>
        <taxon>Embryophyta</taxon>
        <taxon>Tracheophyta</taxon>
        <taxon>Spermatophyta</taxon>
        <taxon>Magnoliopsida</taxon>
        <taxon>eudicotyledons</taxon>
        <taxon>Gunneridae</taxon>
        <taxon>Pentapetalae</taxon>
        <taxon>asterids</taxon>
        <taxon>Ericales</taxon>
        <taxon>Ericaceae</taxon>
        <taxon>Ericoideae</taxon>
        <taxon>Rhodoreae</taxon>
        <taxon>Rhododendron</taxon>
    </lineage>
</organism>
<dbReference type="AlphaFoldDB" id="A0A6A4L0M9"/>
<feature type="compositionally biased region" description="Acidic residues" evidence="3">
    <location>
        <begin position="173"/>
        <end position="186"/>
    </location>
</feature>
<dbReference type="InterPro" id="IPR040265">
    <property type="entry name" value="CHUP1/IPGA1-like"/>
</dbReference>
<feature type="region of interest" description="Disordered" evidence="3">
    <location>
        <begin position="492"/>
        <end position="609"/>
    </location>
</feature>
<gene>
    <name evidence="5" type="ORF">C3L33_17038</name>
</gene>
<feature type="compositionally biased region" description="Polar residues" evidence="3">
    <location>
        <begin position="534"/>
        <end position="544"/>
    </location>
</feature>
<protein>
    <recommendedName>
        <fullName evidence="7">Protein CHUP1, chloroplastic</fullName>
    </recommendedName>
</protein>
<dbReference type="EMBL" id="QEFC01002727">
    <property type="protein sequence ID" value="KAE9451062.1"/>
    <property type="molecule type" value="Genomic_DNA"/>
</dbReference>
<evidence type="ECO:0000256" key="1">
    <source>
        <dbReference type="ARBA" id="ARBA00023054"/>
    </source>
</evidence>
<accession>A0A6A4L0M9</accession>
<keyword evidence="6" id="KW-1185">Reference proteome</keyword>
<dbReference type="GO" id="GO:0009902">
    <property type="term" value="P:chloroplast relocation"/>
    <property type="evidence" value="ECO:0007669"/>
    <property type="project" value="TreeGrafter"/>
</dbReference>
<dbReference type="GO" id="GO:0009707">
    <property type="term" value="C:chloroplast outer membrane"/>
    <property type="evidence" value="ECO:0007669"/>
    <property type="project" value="TreeGrafter"/>
</dbReference>
<feature type="chain" id="PRO_5025392941" description="Protein CHUP1, chloroplastic" evidence="4">
    <location>
        <begin position="24"/>
        <end position="1090"/>
    </location>
</feature>